<organism evidence="2 3">
    <name type="scientific">Pseudomyxococcus hansupus</name>
    <dbReference type="NCBI Taxonomy" id="1297742"/>
    <lineage>
        <taxon>Bacteria</taxon>
        <taxon>Pseudomonadati</taxon>
        <taxon>Myxococcota</taxon>
        <taxon>Myxococcia</taxon>
        <taxon>Myxococcales</taxon>
        <taxon>Cystobacterineae</taxon>
        <taxon>Myxococcaceae</taxon>
        <taxon>Pseudomyxococcus</taxon>
    </lineage>
</organism>
<evidence type="ECO:0000313" key="2">
    <source>
        <dbReference type="EMBL" id="AKQ69252.1"/>
    </source>
</evidence>
<dbReference type="Proteomes" id="UP000009026">
    <property type="component" value="Chromosome"/>
</dbReference>
<name>A0A0H4XLV3_9BACT</name>
<feature type="compositionally biased region" description="Low complexity" evidence="1">
    <location>
        <begin position="22"/>
        <end position="41"/>
    </location>
</feature>
<accession>A0A0H4XLV3</accession>
<gene>
    <name evidence="2" type="ORF">A176_006164</name>
</gene>
<protein>
    <submittedName>
        <fullName evidence="2">Uncharacterized protein</fullName>
    </submittedName>
</protein>
<evidence type="ECO:0000313" key="3">
    <source>
        <dbReference type="Proteomes" id="UP000009026"/>
    </source>
</evidence>
<feature type="region of interest" description="Disordered" evidence="1">
    <location>
        <begin position="1"/>
        <end position="51"/>
    </location>
</feature>
<dbReference type="KEGG" id="mym:A176_006164"/>
<dbReference type="EMBL" id="CP012109">
    <property type="protein sequence ID" value="AKQ69252.1"/>
    <property type="molecule type" value="Genomic_DNA"/>
</dbReference>
<dbReference type="AlphaFoldDB" id="A0A0H4XLV3"/>
<reference evidence="2 3" key="1">
    <citation type="journal article" date="2016" name="PLoS ONE">
        <title>Complete Genome Sequence and Comparative Genomics of a Novel Myxobacterium Myxococcus hansupus.</title>
        <authorList>
            <person name="Sharma G."/>
            <person name="Narwani T."/>
            <person name="Subramanian S."/>
        </authorList>
    </citation>
    <scope>NUCLEOTIDE SEQUENCE [LARGE SCALE GENOMIC DNA]</scope>
    <source>
        <strain evidence="3">mixupus</strain>
    </source>
</reference>
<proteinExistence type="predicted"/>
<dbReference type="PATRIC" id="fig|1297742.4.peg.6256"/>
<dbReference type="STRING" id="1297742.A176_006164"/>
<keyword evidence="3" id="KW-1185">Reference proteome</keyword>
<evidence type="ECO:0000256" key="1">
    <source>
        <dbReference type="SAM" id="MobiDB-lite"/>
    </source>
</evidence>
<sequence length="51" mass="5410">MPGLRLGTRPATGTHQHERNEGGAFSSAGQAAQGARWSARSPRPIFHDVAL</sequence>